<feature type="transmembrane region" description="Helical" evidence="2">
    <location>
        <begin position="152"/>
        <end position="170"/>
    </location>
</feature>
<feature type="compositionally biased region" description="Basic and acidic residues" evidence="1">
    <location>
        <begin position="488"/>
        <end position="507"/>
    </location>
</feature>
<feature type="transmembrane region" description="Helical" evidence="2">
    <location>
        <begin position="236"/>
        <end position="259"/>
    </location>
</feature>
<keyword evidence="2" id="KW-0472">Membrane</keyword>
<feature type="transmembrane region" description="Helical" evidence="2">
    <location>
        <begin position="280"/>
        <end position="308"/>
    </location>
</feature>
<feature type="transmembrane region" description="Helical" evidence="2">
    <location>
        <begin position="351"/>
        <end position="375"/>
    </location>
</feature>
<evidence type="ECO:0000313" key="3">
    <source>
        <dbReference type="EMBL" id="KJL26232.1"/>
    </source>
</evidence>
<gene>
    <name evidence="3" type="ORF">RN50_00293</name>
</gene>
<dbReference type="EMBL" id="JYIU01000023">
    <property type="protein sequence ID" value="KJL26232.1"/>
    <property type="molecule type" value="Genomic_DNA"/>
</dbReference>
<dbReference type="RefSeq" id="WP_045252743.1">
    <property type="nucleotide sequence ID" value="NZ_CP031425.1"/>
</dbReference>
<keyword evidence="4" id="KW-1185">Reference proteome</keyword>
<dbReference type="Proteomes" id="UP000033572">
    <property type="component" value="Unassembled WGS sequence"/>
</dbReference>
<feature type="transmembrane region" description="Helical" evidence="2">
    <location>
        <begin position="381"/>
        <end position="401"/>
    </location>
</feature>
<dbReference type="PATRIC" id="fig|104336.4.peg.304"/>
<dbReference type="GeneID" id="94443191"/>
<feature type="transmembrane region" description="Helical" evidence="2">
    <location>
        <begin position="69"/>
        <end position="90"/>
    </location>
</feature>
<proteinExistence type="predicted"/>
<reference evidence="3 4" key="1">
    <citation type="submission" date="2015-02" db="EMBL/GenBank/DDBJ databases">
        <title>Draft genome sequences of ten Microbacterium spp. with emphasis on heavy metal contaminated environments.</title>
        <authorList>
            <person name="Corretto E."/>
        </authorList>
    </citation>
    <scope>NUCLEOTIDE SEQUENCE [LARGE SCALE GENOMIC DNA]</scope>
    <source>
        <strain evidence="3 4">DSM 12966</strain>
    </source>
</reference>
<feature type="transmembrane region" description="Helical" evidence="2">
    <location>
        <begin position="182"/>
        <end position="202"/>
    </location>
</feature>
<sequence length="523" mass="55447">MRPSLQLAGFLWMFLVRRILRRGVLRVAAVRWALVAAVAAAFVGFCAFGVLALRQLIVDPEQLPPLVRVVGVSIPLWVLTAFTVVRVLFLKAGDLIELTFSFPLTNRARGLGVLLFETLLVAIAVTFALGAVISGALSIGGVGILDDIVTCVILPAVVAYLLTSVAYLALERLLLRIRLARLRAFLVPVALAGAMVAVYLGVSSQSEPVLFAAVGQGDDYFAPSLIFADIAASHGLLAALSAWVPSVALLVLAVIAMAPRQFEPTRRFAVMPRLFGSTEFGVYFSAHIRAIETITVIGLALAGSYALFLANVRLPPLLLIAVSVQSVYSFVSTESLRATGPRRHGGSMRYLLILGPQLAVLALIAVPVSALSALTGTPADAILTVIGFAASNIVVLTLAGIAFPPEKGNPFSVIAGVAIAGLVVGTIMLGTNLLGLPTPFTIGVMVFLTLLSAALSIAGMDRTERTARHEVVVEDRRERGRSARRHRGGGDRHRDLVDVRGRIDGGPKARLLRGGVRRGASER</sequence>
<dbReference type="AlphaFoldDB" id="A0A0F0KZB7"/>
<dbReference type="KEGG" id="mfol:DXT68_02195"/>
<feature type="transmembrane region" description="Helical" evidence="2">
    <location>
        <begin position="413"/>
        <end position="434"/>
    </location>
</feature>
<accession>A0A0F0KZB7</accession>
<name>A0A0F0KZB7_9MICO</name>
<feature type="region of interest" description="Disordered" evidence="1">
    <location>
        <begin position="476"/>
        <end position="509"/>
    </location>
</feature>
<evidence type="ECO:0000256" key="1">
    <source>
        <dbReference type="SAM" id="MobiDB-lite"/>
    </source>
</evidence>
<comment type="caution">
    <text evidence="3">The sequence shown here is derived from an EMBL/GenBank/DDBJ whole genome shotgun (WGS) entry which is preliminary data.</text>
</comment>
<feature type="transmembrane region" description="Helical" evidence="2">
    <location>
        <begin position="314"/>
        <end position="331"/>
    </location>
</feature>
<keyword evidence="2" id="KW-0812">Transmembrane</keyword>
<feature type="transmembrane region" description="Helical" evidence="2">
    <location>
        <begin position="32"/>
        <end position="57"/>
    </location>
</feature>
<feature type="transmembrane region" description="Helical" evidence="2">
    <location>
        <begin position="440"/>
        <end position="460"/>
    </location>
</feature>
<keyword evidence="2" id="KW-1133">Transmembrane helix</keyword>
<protein>
    <submittedName>
        <fullName evidence="3">Uncharacterized protein</fullName>
    </submittedName>
</protein>
<organism evidence="3 4">
    <name type="scientific">Microbacterium foliorum</name>
    <dbReference type="NCBI Taxonomy" id="104336"/>
    <lineage>
        <taxon>Bacteria</taxon>
        <taxon>Bacillati</taxon>
        <taxon>Actinomycetota</taxon>
        <taxon>Actinomycetes</taxon>
        <taxon>Micrococcales</taxon>
        <taxon>Microbacteriaceae</taxon>
        <taxon>Microbacterium</taxon>
    </lineage>
</organism>
<evidence type="ECO:0000313" key="4">
    <source>
        <dbReference type="Proteomes" id="UP000033572"/>
    </source>
</evidence>
<feature type="transmembrane region" description="Helical" evidence="2">
    <location>
        <begin position="111"/>
        <end position="140"/>
    </location>
</feature>
<evidence type="ECO:0000256" key="2">
    <source>
        <dbReference type="SAM" id="Phobius"/>
    </source>
</evidence>